<dbReference type="SUPFAM" id="SSF56601">
    <property type="entry name" value="beta-lactamase/transpeptidase-like"/>
    <property type="match status" value="1"/>
</dbReference>
<dbReference type="Gene3D" id="3.90.1310.10">
    <property type="entry name" value="Penicillin-binding protein 2a (Domain 2)"/>
    <property type="match status" value="1"/>
</dbReference>
<organism evidence="6">
    <name type="scientific">candidate division WOR-3 bacterium</name>
    <dbReference type="NCBI Taxonomy" id="2052148"/>
    <lineage>
        <taxon>Bacteria</taxon>
        <taxon>Bacteria division WOR-3</taxon>
    </lineage>
</organism>
<dbReference type="InterPro" id="IPR050515">
    <property type="entry name" value="Beta-lactam/transpept"/>
</dbReference>
<sequence>MTWRLRILKAFVFLSGVAILSNLFMLQLTKKGERWRRLGKSQFIVKVKTPAERGEIFDRNGRPLALNLPALVLYQIKDRVKDRKGILRRLGIKRRKRLGRRKALLLADGVPFNLEDELRRIDGLYVRRSWGRDYPISEAILSLLGFTGRNGHGLEGIEYSFEEPLSGKPGSELLLRTNDRSYLSMLKETPALRGADLYLTIDSDLEEMAYEALKRKVIETEASSGFVIIMNPQNGEILALANYPSYPYPDALRVPHERWKNRAITDPYEPGSTFKVVLYSVAYEEGLISPEDSVDTEDGYVIVQGHRIRDVHKMGKTTYREALVHSSNVAAAKLALEVGPRKLYEMARRLGFGCKTGINLYGESTGRLRPLSRWKPINTANFGMGQGILVNGIQMALAYSAIANGGYLLAPKLVKRVDFFNRTFVPPERIVVRKALSDTVTSILTDILTEVVDSGTGRAAKIEGIRIAGKTGTAQKVDPQTHRYSRDRVTTSFIGYFPADNPRYLINVVIDEPRKGRFGGTVAAPLFREIALKILAREYVELAGLRN</sequence>
<gene>
    <name evidence="6" type="ORF">ENG67_04390</name>
</gene>
<dbReference type="InterPro" id="IPR005311">
    <property type="entry name" value="PBP_dimer"/>
</dbReference>
<evidence type="ECO:0000259" key="4">
    <source>
        <dbReference type="Pfam" id="PF00905"/>
    </source>
</evidence>
<evidence type="ECO:0000313" key="6">
    <source>
        <dbReference type="EMBL" id="HDM90431.1"/>
    </source>
</evidence>
<evidence type="ECO:0000256" key="1">
    <source>
        <dbReference type="ARBA" id="ARBA00004370"/>
    </source>
</evidence>
<name>A0A7C1BAF7_UNCW3</name>
<evidence type="ECO:0000256" key="2">
    <source>
        <dbReference type="ARBA" id="ARBA00023136"/>
    </source>
</evidence>
<accession>A0A7C1BAF7</accession>
<feature type="transmembrane region" description="Helical" evidence="3">
    <location>
        <begin position="6"/>
        <end position="28"/>
    </location>
</feature>
<dbReference type="InterPro" id="IPR036138">
    <property type="entry name" value="PBP_dimer_sf"/>
</dbReference>
<dbReference type="InterPro" id="IPR001460">
    <property type="entry name" value="PCN-bd_Tpept"/>
</dbReference>
<feature type="domain" description="Penicillin-binding protein transpeptidase" evidence="4">
    <location>
        <begin position="225"/>
        <end position="530"/>
    </location>
</feature>
<dbReference type="EMBL" id="DRBW01000172">
    <property type="protein sequence ID" value="HDM90431.1"/>
    <property type="molecule type" value="Genomic_DNA"/>
</dbReference>
<dbReference type="GO" id="GO:0071555">
    <property type="term" value="P:cell wall organization"/>
    <property type="evidence" value="ECO:0007669"/>
    <property type="project" value="TreeGrafter"/>
</dbReference>
<proteinExistence type="predicted"/>
<dbReference type="Pfam" id="PF00905">
    <property type="entry name" value="Transpeptidase"/>
    <property type="match status" value="1"/>
</dbReference>
<feature type="domain" description="Penicillin-binding protein dimerisation" evidence="5">
    <location>
        <begin position="49"/>
        <end position="86"/>
    </location>
</feature>
<dbReference type="AlphaFoldDB" id="A0A7C1BAF7"/>
<evidence type="ECO:0000256" key="3">
    <source>
        <dbReference type="SAM" id="Phobius"/>
    </source>
</evidence>
<dbReference type="SUPFAM" id="SSF56519">
    <property type="entry name" value="Penicillin binding protein dimerisation domain"/>
    <property type="match status" value="1"/>
</dbReference>
<dbReference type="PANTHER" id="PTHR30627">
    <property type="entry name" value="PEPTIDOGLYCAN D,D-TRANSPEPTIDASE"/>
    <property type="match status" value="1"/>
</dbReference>
<keyword evidence="3" id="KW-1133">Transmembrane helix</keyword>
<comment type="subcellular location">
    <subcellularLocation>
        <location evidence="1">Membrane</location>
    </subcellularLocation>
</comment>
<dbReference type="Gene3D" id="3.30.450.330">
    <property type="match status" value="1"/>
</dbReference>
<comment type="caution">
    <text evidence="6">The sequence shown here is derived from an EMBL/GenBank/DDBJ whole genome shotgun (WGS) entry which is preliminary data.</text>
</comment>
<keyword evidence="3" id="KW-0812">Transmembrane</keyword>
<dbReference type="GO" id="GO:0008658">
    <property type="term" value="F:penicillin binding"/>
    <property type="evidence" value="ECO:0007669"/>
    <property type="project" value="InterPro"/>
</dbReference>
<evidence type="ECO:0000259" key="5">
    <source>
        <dbReference type="Pfam" id="PF03717"/>
    </source>
</evidence>
<protein>
    <submittedName>
        <fullName evidence="6">Penicillin-binding protein 2</fullName>
    </submittedName>
</protein>
<reference evidence="6" key="1">
    <citation type="journal article" date="2020" name="mSystems">
        <title>Genome- and Community-Level Interaction Insights into Carbon Utilization and Element Cycling Functions of Hydrothermarchaeota in Hydrothermal Sediment.</title>
        <authorList>
            <person name="Zhou Z."/>
            <person name="Liu Y."/>
            <person name="Xu W."/>
            <person name="Pan J."/>
            <person name="Luo Z.H."/>
            <person name="Li M."/>
        </authorList>
    </citation>
    <scope>NUCLEOTIDE SEQUENCE [LARGE SCALE GENOMIC DNA]</scope>
    <source>
        <strain evidence="6">HyVt-237</strain>
    </source>
</reference>
<dbReference type="InterPro" id="IPR012338">
    <property type="entry name" value="Beta-lactam/transpept-like"/>
</dbReference>
<dbReference type="Gene3D" id="3.40.710.10">
    <property type="entry name" value="DD-peptidase/beta-lactamase superfamily"/>
    <property type="match status" value="1"/>
</dbReference>
<keyword evidence="2 3" id="KW-0472">Membrane</keyword>
<dbReference type="Pfam" id="PF03717">
    <property type="entry name" value="PBP_dimer"/>
    <property type="match status" value="1"/>
</dbReference>
<dbReference type="GO" id="GO:0005886">
    <property type="term" value="C:plasma membrane"/>
    <property type="evidence" value="ECO:0007669"/>
    <property type="project" value="TreeGrafter"/>
</dbReference>
<dbReference type="Proteomes" id="UP000885931">
    <property type="component" value="Unassembled WGS sequence"/>
</dbReference>